<gene>
    <name evidence="1" type="ORF">MELIAE_LOCUS4579</name>
</gene>
<reference evidence="1" key="1">
    <citation type="submission" date="2021-12" db="EMBL/GenBank/DDBJ databases">
        <authorList>
            <person name="King R."/>
        </authorList>
    </citation>
    <scope>NUCLEOTIDE SEQUENCE</scope>
</reference>
<accession>A0A9P0AZW2</accession>
<organism evidence="1 2">
    <name type="scientific">Brassicogethes aeneus</name>
    <name type="common">Rape pollen beetle</name>
    <name type="synonym">Meligethes aeneus</name>
    <dbReference type="NCBI Taxonomy" id="1431903"/>
    <lineage>
        <taxon>Eukaryota</taxon>
        <taxon>Metazoa</taxon>
        <taxon>Ecdysozoa</taxon>
        <taxon>Arthropoda</taxon>
        <taxon>Hexapoda</taxon>
        <taxon>Insecta</taxon>
        <taxon>Pterygota</taxon>
        <taxon>Neoptera</taxon>
        <taxon>Endopterygota</taxon>
        <taxon>Coleoptera</taxon>
        <taxon>Polyphaga</taxon>
        <taxon>Cucujiformia</taxon>
        <taxon>Nitidulidae</taxon>
        <taxon>Meligethinae</taxon>
        <taxon>Brassicogethes</taxon>
    </lineage>
</organism>
<protein>
    <submittedName>
        <fullName evidence="1">Uncharacterized protein</fullName>
    </submittedName>
</protein>
<name>A0A9P0AZW2_BRAAE</name>
<dbReference type="EMBL" id="OV121133">
    <property type="protein sequence ID" value="CAH0552133.1"/>
    <property type="molecule type" value="Genomic_DNA"/>
</dbReference>
<evidence type="ECO:0000313" key="1">
    <source>
        <dbReference type="EMBL" id="CAH0552133.1"/>
    </source>
</evidence>
<proteinExistence type="predicted"/>
<dbReference type="OrthoDB" id="6579040at2759"/>
<sequence>MNISTKVKRILIPPKFINNVIQCSISRSYVQYTVSEKTLTGRIISYLNPNKEESNVADSTKLLQTIQYNPQYILKDAKLQDLHKWIKLIPKKQNLFQLINKECTKRIHSMNNQEICNLLHSFVKVFPSQIAKTEFYNASMDILFQNVNSLGKNELVQLIFFAGLQKKTKRSQIILKGSLRCLDPYLDELDVHQLCIICNSFFKTSTKLSPKVLNLTKKFISNNLEVLKDPALFVAFIKVLRQNKDQTEELLTNISCAIFFNKTLQLYSFTAICHILALYSDFLYYDEKLFEHFVRLGLDQISNEPKKIKAYDNMDTVRNKDINRFIWSLANVNYQNLTQDHIETIIVKKIFQRIDKGDFLGSPDLLIEMLLSLWILNYRSYDMLSYVLTQTNIIKIRESASPVKQRLNLLLSCIYLEDPKLFQNLNLDPSMFTTYKADLQIKKRQDLQRVFNCLNLIAKTHEINRFELVSQVPHLNIVGIAGYKKKIYKMLHVEVLDDHTSVKNTDSLPIGLMELKLRLLDKTEEGLVIVDSKEICDMTEHELQLHLVESINLVT</sequence>
<dbReference type="AlphaFoldDB" id="A0A9P0AZW2"/>
<keyword evidence="2" id="KW-1185">Reference proteome</keyword>
<dbReference type="Proteomes" id="UP001154078">
    <property type="component" value="Chromosome 2"/>
</dbReference>
<evidence type="ECO:0000313" key="2">
    <source>
        <dbReference type="Proteomes" id="UP001154078"/>
    </source>
</evidence>